<evidence type="ECO:0000256" key="1">
    <source>
        <dbReference type="SAM" id="MobiDB-lite"/>
    </source>
</evidence>
<evidence type="ECO:0000259" key="2">
    <source>
        <dbReference type="Pfam" id="PF01261"/>
    </source>
</evidence>
<keyword evidence="3" id="KW-0413">Isomerase</keyword>
<dbReference type="Proteomes" id="UP000478148">
    <property type="component" value="Unassembled WGS sequence"/>
</dbReference>
<dbReference type="PROSITE" id="PS51318">
    <property type="entry name" value="TAT"/>
    <property type="match status" value="1"/>
</dbReference>
<gene>
    <name evidence="3" type="ORF">ENC19_09785</name>
</gene>
<dbReference type="Pfam" id="PF01261">
    <property type="entry name" value="AP_endonuc_2"/>
    <property type="match status" value="1"/>
</dbReference>
<organism evidence="3 4">
    <name type="scientific">Verrucosispora sioxanthis</name>
    <dbReference type="NCBI Taxonomy" id="2499994"/>
    <lineage>
        <taxon>Bacteria</taxon>
        <taxon>Bacillati</taxon>
        <taxon>Actinomycetota</taxon>
        <taxon>Actinomycetes</taxon>
        <taxon>Micromonosporales</taxon>
        <taxon>Micromonosporaceae</taxon>
        <taxon>Micromonospora</taxon>
    </lineage>
</organism>
<feature type="domain" description="Xylose isomerase-like TIM barrel" evidence="2">
    <location>
        <begin position="95"/>
        <end position="293"/>
    </location>
</feature>
<dbReference type="GO" id="GO:0016853">
    <property type="term" value="F:isomerase activity"/>
    <property type="evidence" value="ECO:0007669"/>
    <property type="project" value="UniProtKB-KW"/>
</dbReference>
<reference evidence="3 4" key="1">
    <citation type="submission" date="2020-02" db="EMBL/GenBank/DDBJ databases">
        <title>Draft Genome Sequence of Verrucosispora sp. Strain CWR15, Isolated from Gulf of Mexico Sponge.</title>
        <authorList>
            <person name="Kennedy S.J."/>
            <person name="Cella E."/>
            <person name="Azarian T."/>
            <person name="Baker B.J."/>
            <person name="Shaw L.N."/>
        </authorList>
    </citation>
    <scope>NUCLEOTIDE SEQUENCE [LARGE SCALE GENOMIC DNA]</scope>
    <source>
        <strain evidence="3 4">CWR15</strain>
    </source>
</reference>
<dbReference type="InterPro" id="IPR036237">
    <property type="entry name" value="Xyl_isomerase-like_sf"/>
</dbReference>
<dbReference type="RefSeq" id="WP_164446884.1">
    <property type="nucleotide sequence ID" value="NZ_SAIY01000003.1"/>
</dbReference>
<dbReference type="SUPFAM" id="SSF51658">
    <property type="entry name" value="Xylose isomerase-like"/>
    <property type="match status" value="1"/>
</dbReference>
<dbReference type="PANTHER" id="PTHR12110">
    <property type="entry name" value="HYDROXYPYRUVATE ISOMERASE"/>
    <property type="match status" value="1"/>
</dbReference>
<keyword evidence="4" id="KW-1185">Reference proteome</keyword>
<sequence>MCYGYDGMAALRRSVLDRRGLLRGSMAAMAGVGLATAGVGATAASAGPKHGPGHGHDPGHGHGGRRRVPPGLISIQLWTVRGALNGEPGYDATLRHLARIGYPKVELALGYFGRNAAQLRRFLDSICLKATSSHDGISETPAALQEKIRNAVTLGQKFMVVPYLYSENVDDWKRWAEQMNVEAAAAARAGLRYGYHNHAHEFTIDLGGGRTPWDVLTEELDPRLVHLEIDIYWAVTGGIESGDGVRDPEGFTLDVIRAAPQRVLQYHVKDRHAADGDMADLGTGMIDFARIFRKHPVLEYIVENDTPDVTPQRTAEVGYRYLRHLRY</sequence>
<accession>A0A6M1KSH5</accession>
<name>A0A6M1KSH5_9ACTN</name>
<proteinExistence type="predicted"/>
<evidence type="ECO:0000313" key="3">
    <source>
        <dbReference type="EMBL" id="NGM12928.1"/>
    </source>
</evidence>
<dbReference type="Gene3D" id="3.20.20.150">
    <property type="entry name" value="Divalent-metal-dependent TIM barrel enzymes"/>
    <property type="match status" value="1"/>
</dbReference>
<comment type="caution">
    <text evidence="3">The sequence shown here is derived from an EMBL/GenBank/DDBJ whole genome shotgun (WGS) entry which is preliminary data.</text>
</comment>
<dbReference type="AlphaFoldDB" id="A0A6M1KSH5"/>
<dbReference type="InterPro" id="IPR050312">
    <property type="entry name" value="IolE/XylAMocC-like"/>
</dbReference>
<dbReference type="PANTHER" id="PTHR12110:SF41">
    <property type="entry name" value="INOSOSE DEHYDRATASE"/>
    <property type="match status" value="1"/>
</dbReference>
<dbReference type="InterPro" id="IPR013022">
    <property type="entry name" value="Xyl_isomerase-like_TIM-brl"/>
</dbReference>
<protein>
    <submittedName>
        <fullName evidence="3">Sugar phosphate isomerase/epimerase</fullName>
    </submittedName>
</protein>
<dbReference type="InterPro" id="IPR006311">
    <property type="entry name" value="TAT_signal"/>
</dbReference>
<dbReference type="EMBL" id="SAIY01000003">
    <property type="protein sequence ID" value="NGM12928.1"/>
    <property type="molecule type" value="Genomic_DNA"/>
</dbReference>
<evidence type="ECO:0000313" key="4">
    <source>
        <dbReference type="Proteomes" id="UP000478148"/>
    </source>
</evidence>
<feature type="region of interest" description="Disordered" evidence="1">
    <location>
        <begin position="43"/>
        <end position="66"/>
    </location>
</feature>